<dbReference type="Gene3D" id="3.40.50.300">
    <property type="entry name" value="P-loop containing nucleotide triphosphate hydrolases"/>
    <property type="match status" value="1"/>
</dbReference>
<keyword evidence="5" id="KW-1185">Reference proteome</keyword>
<name>A0A0N4ZP90_PARTI</name>
<dbReference type="CDD" id="cd03708">
    <property type="entry name" value="GTPBP_III"/>
    <property type="match status" value="1"/>
</dbReference>
<evidence type="ECO:0000313" key="5">
    <source>
        <dbReference type="Proteomes" id="UP000038045"/>
    </source>
</evidence>
<keyword evidence="2" id="KW-0547">Nucleotide-binding</keyword>
<evidence type="ECO:0000256" key="1">
    <source>
        <dbReference type="ARBA" id="ARBA00007249"/>
    </source>
</evidence>
<dbReference type="AlphaFoldDB" id="A0A0N4ZP90"/>
<dbReference type="SUPFAM" id="SSF52540">
    <property type="entry name" value="P-loop containing nucleoside triphosphate hydrolases"/>
    <property type="match status" value="1"/>
</dbReference>
<dbReference type="WBParaSite" id="PTRK_0001035100.1">
    <property type="protein sequence ID" value="PTRK_0001035100.1"/>
    <property type="gene ID" value="PTRK_0001035100"/>
</dbReference>
<dbReference type="InterPro" id="IPR009000">
    <property type="entry name" value="Transl_B-barrel_sf"/>
</dbReference>
<dbReference type="Proteomes" id="UP000038045">
    <property type="component" value="Unplaced"/>
</dbReference>
<protein>
    <submittedName>
        <fullName evidence="6">Tr-type G domain-containing protein</fullName>
    </submittedName>
</protein>
<evidence type="ECO:0000313" key="6">
    <source>
        <dbReference type="WBParaSite" id="PTRK_0001035100.1"/>
    </source>
</evidence>
<proteinExistence type="inferred from homology"/>
<sequence length="546" mass="60544">MCDNANRRESLIRTMDSLPPENEYGNVEYKARLINISDVRVKHLVTQMKWRLEEGKGEAIYEIGVEDDGSISGLNDYELEQSLNTMKIMASQLHAKLTIINEKEVNSGMERRRMIEILVEKEQYSDKLQEIRMAILGSADAGKSTLCGVLSQGELDDGHGGARVNIFRYLHEFKTGKTSSICLTALGFDENGEMLSTKDDDKLTHNCKKIITLIDLAGDKKYLKTTIYGISGYRPNICCIVISGKGPTVITKEHLGFVVALNIPFFIVVTKIDSVNEEHLVKVIKSINNLLGFVSSDKTPVHITNETNAQELARDLYRGKAIIPIISVSLVSGRNLKILKRFIASLENRKVIQKINDIDPLFHVEEAFKITGVGIVVCGSLYQGTLSEGDTICIGPSKDGSFSTAIIESIHRKKQPTRTIHGGETASLAIKIIKNGLITRSLIRKGMVLVGIHKNPRPCKRFSAKFFLLCHSTKYVCVGFQGTVYIGTVCQTVTIVDIKGDALRAGEWCIVTFEFYCSPEFITVGTPLIFREGKTKGMGEVIDICV</sequence>
<dbReference type="PANTHER" id="PTHR43721:SF3">
    <property type="entry name" value="GTP-BINDING PROTEIN 2"/>
    <property type="match status" value="1"/>
</dbReference>
<dbReference type="PANTHER" id="PTHR43721">
    <property type="entry name" value="ELONGATION FACTOR TU-RELATED"/>
    <property type="match status" value="1"/>
</dbReference>
<comment type="similarity">
    <text evidence="1">Belongs to the TRAFAC class translation factor GTPase superfamily. Classic translation factor GTPase family. EF-Tu/EF-1A subfamily.</text>
</comment>
<dbReference type="SUPFAM" id="SSF50447">
    <property type="entry name" value="Translation proteins"/>
    <property type="match status" value="1"/>
</dbReference>
<dbReference type="STRING" id="131310.A0A0N4ZP90"/>
<accession>A0A0N4ZP90</accession>
<dbReference type="SUPFAM" id="SSF50465">
    <property type="entry name" value="EF-Tu/eEF-1alpha/eIF2-gamma C-terminal domain"/>
    <property type="match status" value="1"/>
</dbReference>
<dbReference type="Pfam" id="PF00009">
    <property type="entry name" value="GTP_EFTU"/>
    <property type="match status" value="1"/>
</dbReference>
<feature type="domain" description="Tr-type G" evidence="4">
    <location>
        <begin position="131"/>
        <end position="342"/>
    </location>
</feature>
<dbReference type="InterPro" id="IPR000795">
    <property type="entry name" value="T_Tr_GTP-bd_dom"/>
</dbReference>
<dbReference type="CDD" id="cd03694">
    <property type="entry name" value="GTPBP_II"/>
    <property type="match status" value="1"/>
</dbReference>
<dbReference type="InterPro" id="IPR027417">
    <property type="entry name" value="P-loop_NTPase"/>
</dbReference>
<dbReference type="InterPro" id="IPR009001">
    <property type="entry name" value="Transl_elong_EF1A/Init_IF2_C"/>
</dbReference>
<dbReference type="GO" id="GO:0005525">
    <property type="term" value="F:GTP binding"/>
    <property type="evidence" value="ECO:0007669"/>
    <property type="project" value="UniProtKB-KW"/>
</dbReference>
<organism evidence="5 6">
    <name type="scientific">Parastrongyloides trichosuri</name>
    <name type="common">Possum-specific nematode worm</name>
    <dbReference type="NCBI Taxonomy" id="131310"/>
    <lineage>
        <taxon>Eukaryota</taxon>
        <taxon>Metazoa</taxon>
        <taxon>Ecdysozoa</taxon>
        <taxon>Nematoda</taxon>
        <taxon>Chromadorea</taxon>
        <taxon>Rhabditida</taxon>
        <taxon>Tylenchina</taxon>
        <taxon>Panagrolaimomorpha</taxon>
        <taxon>Strongyloidoidea</taxon>
        <taxon>Strongyloididae</taxon>
        <taxon>Parastrongyloides</taxon>
    </lineage>
</organism>
<evidence type="ECO:0000256" key="3">
    <source>
        <dbReference type="ARBA" id="ARBA00023134"/>
    </source>
</evidence>
<keyword evidence="3" id="KW-0342">GTP-binding</keyword>
<dbReference type="Gene3D" id="2.40.30.10">
    <property type="entry name" value="Translation factors"/>
    <property type="match status" value="1"/>
</dbReference>
<dbReference type="GO" id="GO:0003746">
    <property type="term" value="F:translation elongation factor activity"/>
    <property type="evidence" value="ECO:0007669"/>
    <property type="project" value="TreeGrafter"/>
</dbReference>
<evidence type="ECO:0000256" key="2">
    <source>
        <dbReference type="ARBA" id="ARBA00022741"/>
    </source>
</evidence>
<evidence type="ECO:0000259" key="4">
    <source>
        <dbReference type="Pfam" id="PF00009"/>
    </source>
</evidence>
<reference evidence="6" key="1">
    <citation type="submission" date="2017-02" db="UniProtKB">
        <authorList>
            <consortium name="WormBaseParasite"/>
        </authorList>
    </citation>
    <scope>IDENTIFICATION</scope>
</reference>
<dbReference type="GO" id="GO:0003924">
    <property type="term" value="F:GTPase activity"/>
    <property type="evidence" value="ECO:0007669"/>
    <property type="project" value="InterPro"/>
</dbReference>
<dbReference type="InterPro" id="IPR050055">
    <property type="entry name" value="EF-Tu_GTPase"/>
</dbReference>